<dbReference type="GO" id="GO:0006396">
    <property type="term" value="P:RNA processing"/>
    <property type="evidence" value="ECO:0007669"/>
    <property type="project" value="InterPro"/>
</dbReference>
<dbReference type="PROSITE" id="PS50005">
    <property type="entry name" value="TPR"/>
    <property type="match status" value="3"/>
</dbReference>
<dbReference type="InterPro" id="IPR011990">
    <property type="entry name" value="TPR-like_helical_dom_sf"/>
</dbReference>
<dbReference type="KEGG" id="vbl:L21SP4_02447"/>
<proteinExistence type="predicted"/>
<evidence type="ECO:0000313" key="4">
    <source>
        <dbReference type="EMBL" id="AKJ65672.1"/>
    </source>
</evidence>
<protein>
    <submittedName>
        <fullName evidence="4">Tetratricopeptide repeat protein</fullName>
    </submittedName>
</protein>
<keyword evidence="1" id="KW-0677">Repeat</keyword>
<organism evidence="4 5">
    <name type="scientific">Kiritimatiella glycovorans</name>
    <dbReference type="NCBI Taxonomy" id="1307763"/>
    <lineage>
        <taxon>Bacteria</taxon>
        <taxon>Pseudomonadati</taxon>
        <taxon>Kiritimatiellota</taxon>
        <taxon>Kiritimatiellia</taxon>
        <taxon>Kiritimatiellales</taxon>
        <taxon>Kiritimatiellaceae</taxon>
        <taxon>Kiritimatiella</taxon>
    </lineage>
</organism>
<dbReference type="STRING" id="1307763.L21SP4_02447"/>
<dbReference type="SMART" id="SM00028">
    <property type="entry name" value="TPR"/>
    <property type="match status" value="8"/>
</dbReference>
<dbReference type="SMART" id="SM00386">
    <property type="entry name" value="HAT"/>
    <property type="match status" value="6"/>
</dbReference>
<evidence type="ECO:0000313" key="5">
    <source>
        <dbReference type="Proteomes" id="UP000035268"/>
    </source>
</evidence>
<reference evidence="4 5" key="2">
    <citation type="journal article" date="2016" name="ISME J.">
        <title>Characterization of the first cultured representative of Verrucomicrobia subdivision 5 indicates the proposal of a novel phylum.</title>
        <authorList>
            <person name="Spring S."/>
            <person name="Bunk B."/>
            <person name="Sproer C."/>
            <person name="Schumann P."/>
            <person name="Rohde M."/>
            <person name="Tindall B.J."/>
            <person name="Klenk H.P."/>
        </authorList>
    </citation>
    <scope>NUCLEOTIDE SEQUENCE [LARGE SCALE GENOMIC DNA]</scope>
    <source>
        <strain evidence="4 5">L21-Fru-AB</strain>
    </source>
</reference>
<evidence type="ECO:0000256" key="1">
    <source>
        <dbReference type="ARBA" id="ARBA00022737"/>
    </source>
</evidence>
<dbReference type="Gene3D" id="1.25.40.10">
    <property type="entry name" value="Tetratricopeptide repeat domain"/>
    <property type="match status" value="5"/>
</dbReference>
<accession>A0A0G3EJP9</accession>
<dbReference type="PANTHER" id="PTHR45586">
    <property type="entry name" value="TPR REPEAT-CONTAINING PROTEIN PA4667"/>
    <property type="match status" value="1"/>
</dbReference>
<evidence type="ECO:0000256" key="2">
    <source>
        <dbReference type="ARBA" id="ARBA00022803"/>
    </source>
</evidence>
<dbReference type="PANTHER" id="PTHR45586:SF1">
    <property type="entry name" value="LIPOPOLYSACCHARIDE ASSEMBLY PROTEIN B"/>
    <property type="match status" value="1"/>
</dbReference>
<name>A0A0G3EJP9_9BACT</name>
<feature type="repeat" description="TPR" evidence="3">
    <location>
        <begin position="1416"/>
        <end position="1449"/>
    </location>
</feature>
<gene>
    <name evidence="4" type="ORF">L21SP4_02447</name>
</gene>
<dbReference type="InterPro" id="IPR019734">
    <property type="entry name" value="TPR_rpt"/>
</dbReference>
<dbReference type="InterPro" id="IPR003107">
    <property type="entry name" value="HAT"/>
</dbReference>
<dbReference type="Proteomes" id="UP000035268">
    <property type="component" value="Chromosome"/>
</dbReference>
<dbReference type="OrthoDB" id="220004at2"/>
<dbReference type="EMBL" id="CP010904">
    <property type="protein sequence ID" value="AKJ65672.1"/>
    <property type="molecule type" value="Genomic_DNA"/>
</dbReference>
<keyword evidence="5" id="KW-1185">Reference proteome</keyword>
<reference evidence="5" key="1">
    <citation type="submission" date="2015-02" db="EMBL/GenBank/DDBJ databases">
        <title>Description and complete genome sequence of the first cultured representative of the subdivision 5 of the Verrucomicrobia phylum.</title>
        <authorList>
            <person name="Spring S."/>
            <person name="Bunk B."/>
            <person name="Sproer C."/>
            <person name="Klenk H.-P."/>
        </authorList>
    </citation>
    <scope>NUCLEOTIDE SEQUENCE [LARGE SCALE GENOMIC DNA]</scope>
    <source>
        <strain evidence="5">L21-Fru-AB</strain>
    </source>
</reference>
<keyword evidence="2 3" id="KW-0802">TPR repeat</keyword>
<dbReference type="Pfam" id="PF13181">
    <property type="entry name" value="TPR_8"/>
    <property type="match status" value="1"/>
</dbReference>
<dbReference type="SUPFAM" id="SSF48452">
    <property type="entry name" value="TPR-like"/>
    <property type="match status" value="4"/>
</dbReference>
<feature type="repeat" description="TPR" evidence="3">
    <location>
        <begin position="760"/>
        <end position="793"/>
    </location>
</feature>
<dbReference type="Pfam" id="PF13432">
    <property type="entry name" value="TPR_16"/>
    <property type="match status" value="5"/>
</dbReference>
<dbReference type="RefSeq" id="WP_052882873.1">
    <property type="nucleotide sequence ID" value="NZ_CP010904.1"/>
</dbReference>
<feature type="repeat" description="TPR" evidence="3">
    <location>
        <begin position="32"/>
        <end position="65"/>
    </location>
</feature>
<sequence length="1463" mass="164661">MKKINYRVLIPLLVVVAAVVTGVTLLQRQQSPDALEHRGDALLEEGSAEAALDLYMRALRSEPGNPELRMKAVRAVESLPPLSIDRALDHSRFMLRSLHRVLDIDPMHGPARRRLLDFYFEWAVAVRDRAVWQHLKEAAHESVAAARIMSREPSPLTLKYRGVAELKTGEPVPVEEAERRIGKTVEDLVTRFPDDRLVLMQAAEYHRRLARRWQMAGQPVRAGERLDRAESLLRDAVASSPDDLRLRIGYVRTLWTNPEPGPSAATARVELDRRLGGAEDNETLRRAARLYLSLQDRRDESLNLEWTAEELLRRAVDRHPDDLLSRLMLVEISDRRGGGDTEEDLLKLWRQRRAIRPGVPAMIAAHVRPVAGSRLADLHLRLAERAPDAEERQRRLRRADEVLQSLARFNRRDGLLPMLRGKRHLIAGEVRQAALALHEAERRYENPPVDVVYLAARAMMQAGNYGAARSRLERLARHPRALEMERVHADRVEVALRQGRTADALRVLEHARKRFPDSEPLDILYLRALDRRRGESQAEHGPEPALEIVERLRSAAVERGRGLAAAVRTLEAAGRLGAARELLRERRAQAPSDRTAFAERLRIEERHAGADAARGWVEEVLAGQPDFFPALAAKVRLTGDPAPMEAFEDAVLAAENRVDDLWKLYGWRLERGEESAASLLWSRLKQRRPDSQAVLREDFRRALESEEWNRAGSLAVAAEKDNLDLASGAAWRGRIALARQDYPEAVHQFDLAVERMPVSPRLWKEYGEARRGNGQPDAAEKAFRRALELRPQYTAAVWSLRTLYTERGNYAEAVRLMEQAIGRFDERPFFRHVYLDDLARAGKVREAIRGREAWRRDEPGRAENVHALARLHLRQGQTEKAREIMAPRMESGATEYEDVEVMAAVHAAAGEYEQGVALWDRWIQDGRGNTVQARIARARYLAGFADASRVRAAFEDAVEAAGDGSSASLRAFGGWLNARGDPAAALARYRAAAAAGDREAALRVIDLHLQLDQADRAGEALAQFRRRFGLTPAALVLEGRLQEKRGDLEGAEHKFNRAAEEAPWNPNMYLQRARFFVRNEKGSWMERAESDLKKALRLQPAFADAQLALASFYLNPAVDRPEQAAAELRSLIRRHPGDPRAYRVLASLLLGRGRESELEQLLDTAREQFPGAESWKEIRTEAAWREGRRDEALTALREAWERRGDAVSLNAWVRALITVDPGGALRAMESNAETVRENPALRLMYGIVLAAEGRAAKGRAELVAALRATTDRAALLDATAMLRSHLEDGDRVAVLKSWWSGSGDPAAGWSLGRALTDSGRASAAVAPLTRALESEDLPEWLEERLRAERAAALIAAGRPADAEQELETLVREHPGNPHYHNDLAWLRLEELDRPHDALPAAEEACRISSDNDRVRAELRHTLGRIHRVLGNREQARFYLEKSLEDHPTGHARSDLRKLDLESP</sequence>
<evidence type="ECO:0000256" key="3">
    <source>
        <dbReference type="PROSITE-ProRule" id="PRU00339"/>
    </source>
</evidence>
<dbReference type="InterPro" id="IPR051012">
    <property type="entry name" value="CellSynth/LPSAsmb/PSIAsmb"/>
</dbReference>